<dbReference type="RefSeq" id="WP_227928293.1">
    <property type="nucleotide sequence ID" value="NZ_CP094984.1"/>
</dbReference>
<name>A0A9X1S856_9MICC</name>
<dbReference type="InterPro" id="IPR036388">
    <property type="entry name" value="WH-like_DNA-bd_sf"/>
</dbReference>
<evidence type="ECO:0000256" key="1">
    <source>
        <dbReference type="ARBA" id="ARBA00023015"/>
    </source>
</evidence>
<feature type="domain" description="HTH marR-type" evidence="4">
    <location>
        <begin position="15"/>
        <end position="149"/>
    </location>
</feature>
<dbReference type="PROSITE" id="PS50995">
    <property type="entry name" value="HTH_MARR_2"/>
    <property type="match status" value="1"/>
</dbReference>
<dbReference type="SUPFAM" id="SSF46785">
    <property type="entry name" value="Winged helix' DNA-binding domain"/>
    <property type="match status" value="1"/>
</dbReference>
<dbReference type="InterPro" id="IPR000835">
    <property type="entry name" value="HTH_MarR-typ"/>
</dbReference>
<dbReference type="AlphaFoldDB" id="A0A9X1S856"/>
<dbReference type="Proteomes" id="UP001155145">
    <property type="component" value="Unassembled WGS sequence"/>
</dbReference>
<dbReference type="InterPro" id="IPR039422">
    <property type="entry name" value="MarR/SlyA-like"/>
</dbReference>
<dbReference type="Pfam" id="PF12802">
    <property type="entry name" value="MarR_2"/>
    <property type="match status" value="1"/>
</dbReference>
<keyword evidence="3" id="KW-0804">Transcription</keyword>
<dbReference type="PRINTS" id="PR00598">
    <property type="entry name" value="HTHMARR"/>
</dbReference>
<dbReference type="PANTHER" id="PTHR33164">
    <property type="entry name" value="TRANSCRIPTIONAL REGULATOR, MARR FAMILY"/>
    <property type="match status" value="1"/>
</dbReference>
<dbReference type="GO" id="GO:0003677">
    <property type="term" value="F:DNA binding"/>
    <property type="evidence" value="ECO:0007669"/>
    <property type="project" value="UniProtKB-KW"/>
</dbReference>
<accession>A0A9X1S856</accession>
<evidence type="ECO:0000256" key="2">
    <source>
        <dbReference type="ARBA" id="ARBA00023125"/>
    </source>
</evidence>
<evidence type="ECO:0000259" key="4">
    <source>
        <dbReference type="PROSITE" id="PS50995"/>
    </source>
</evidence>
<dbReference type="EMBL" id="CP094984">
    <property type="protein sequence ID" value="UON91928.1"/>
    <property type="molecule type" value="Genomic_DNA"/>
</dbReference>
<proteinExistence type="predicted"/>
<keyword evidence="1" id="KW-0805">Transcription regulation</keyword>
<dbReference type="Proteomes" id="UP000829758">
    <property type="component" value="Chromosome"/>
</dbReference>
<dbReference type="GO" id="GO:0003700">
    <property type="term" value="F:DNA-binding transcription factor activity"/>
    <property type="evidence" value="ECO:0007669"/>
    <property type="project" value="InterPro"/>
</dbReference>
<evidence type="ECO:0000313" key="8">
    <source>
        <dbReference type="Proteomes" id="UP001155145"/>
    </source>
</evidence>
<sequence>MTAPAPGEAAAKSSIEEVERQFAHMLAAARRTFKESALAVHPSLQPLGFTVLMTLYQGAECQQGAVAETLQVDKALLSRTVSQLESLGLVCRRSDPADGRAQLLTLTAEGRARFESAHSAKRSRLRDRLETWHPDEVERLSELLNKLNERD</sequence>
<dbReference type="InterPro" id="IPR036390">
    <property type="entry name" value="WH_DNA-bd_sf"/>
</dbReference>
<dbReference type="PROSITE" id="PS01117">
    <property type="entry name" value="HTH_MARR_1"/>
    <property type="match status" value="1"/>
</dbReference>
<keyword evidence="7" id="KW-1185">Reference proteome</keyword>
<organism evidence="5 8">
    <name type="scientific">Arthrobacter zhangbolii</name>
    <dbReference type="NCBI Taxonomy" id="2886936"/>
    <lineage>
        <taxon>Bacteria</taxon>
        <taxon>Bacillati</taxon>
        <taxon>Actinomycetota</taxon>
        <taxon>Actinomycetes</taxon>
        <taxon>Micrococcales</taxon>
        <taxon>Micrococcaceae</taxon>
        <taxon>Arthrobacter</taxon>
    </lineage>
</organism>
<evidence type="ECO:0000313" key="5">
    <source>
        <dbReference type="EMBL" id="MCC3272200.1"/>
    </source>
</evidence>
<evidence type="ECO:0000313" key="6">
    <source>
        <dbReference type="EMBL" id="UON91928.1"/>
    </source>
</evidence>
<dbReference type="PANTHER" id="PTHR33164:SF57">
    <property type="entry name" value="MARR-FAMILY TRANSCRIPTIONAL REGULATOR"/>
    <property type="match status" value="1"/>
</dbReference>
<dbReference type="GO" id="GO:0006950">
    <property type="term" value="P:response to stress"/>
    <property type="evidence" value="ECO:0007669"/>
    <property type="project" value="TreeGrafter"/>
</dbReference>
<protein>
    <submittedName>
        <fullName evidence="5">MarR family winged helix-turn-helix transcriptional regulator</fullName>
    </submittedName>
</protein>
<keyword evidence="2" id="KW-0238">DNA-binding</keyword>
<evidence type="ECO:0000313" key="7">
    <source>
        <dbReference type="Proteomes" id="UP000829758"/>
    </source>
</evidence>
<dbReference type="SMART" id="SM00347">
    <property type="entry name" value="HTH_MARR"/>
    <property type="match status" value="1"/>
</dbReference>
<dbReference type="Gene3D" id="1.10.10.10">
    <property type="entry name" value="Winged helix-like DNA-binding domain superfamily/Winged helix DNA-binding domain"/>
    <property type="match status" value="1"/>
</dbReference>
<reference evidence="5" key="1">
    <citation type="submission" date="2021-10" db="EMBL/GenBank/DDBJ databases">
        <title>Novel species in genus Arthrobacter.</title>
        <authorList>
            <person name="Liu Y."/>
        </authorList>
    </citation>
    <scope>NUCLEOTIDE SEQUENCE</scope>
    <source>
        <strain evidence="5">Zg-Y462</strain>
        <strain evidence="7">zg-Y462</strain>
    </source>
</reference>
<dbReference type="EMBL" id="JAJFZT010000003">
    <property type="protein sequence ID" value="MCC3272200.1"/>
    <property type="molecule type" value="Genomic_DNA"/>
</dbReference>
<dbReference type="InterPro" id="IPR023187">
    <property type="entry name" value="Tscrpt_reg_MarR-type_CS"/>
</dbReference>
<evidence type="ECO:0000256" key="3">
    <source>
        <dbReference type="ARBA" id="ARBA00023163"/>
    </source>
</evidence>
<gene>
    <name evidence="5" type="ORF">LJ755_05575</name>
    <name evidence="6" type="ORF">MUK71_15340</name>
</gene>